<dbReference type="GeneTree" id="ENSGT00940000175397"/>
<keyword evidence="1" id="KW-0863">Zinc-finger</keyword>
<dbReference type="GO" id="GO:0008270">
    <property type="term" value="F:zinc ion binding"/>
    <property type="evidence" value="ECO:0007669"/>
    <property type="project" value="UniProtKB-KW"/>
</dbReference>
<protein>
    <recommendedName>
        <fullName evidence="3">C2H2-type domain-containing protein</fullName>
    </recommendedName>
</protein>
<dbReference type="GeneID" id="108426862"/>
<feature type="region of interest" description="Disordered" evidence="2">
    <location>
        <begin position="1"/>
        <end position="30"/>
    </location>
</feature>
<dbReference type="PROSITE" id="PS50157">
    <property type="entry name" value="ZINC_FINGER_C2H2_2"/>
    <property type="match status" value="1"/>
</dbReference>
<reference evidence="4 5" key="1">
    <citation type="submission" date="2020-10" db="EMBL/GenBank/DDBJ databases">
        <title>Pygocentrus nattereri (red-bellied piranha) genome, fPygNat1, primary haplotype.</title>
        <authorList>
            <person name="Myers G."/>
            <person name="Meyer A."/>
            <person name="Karagic N."/>
            <person name="Pippel M."/>
            <person name="Winkler S."/>
            <person name="Tracey A."/>
            <person name="Wood J."/>
            <person name="Formenti G."/>
            <person name="Howe K."/>
            <person name="Fedrigo O."/>
            <person name="Jarvis E.D."/>
        </authorList>
    </citation>
    <scope>NUCLEOTIDE SEQUENCE [LARGE SCALE GENOMIC DNA]</scope>
</reference>
<dbReference type="AlphaFoldDB" id="A0A3B4C5L8"/>
<keyword evidence="1" id="KW-0479">Metal-binding</keyword>
<evidence type="ECO:0000256" key="2">
    <source>
        <dbReference type="SAM" id="MobiDB-lite"/>
    </source>
</evidence>
<dbReference type="STRING" id="42514.ENSPNAP00000006181"/>
<keyword evidence="1" id="KW-0862">Zinc</keyword>
<dbReference type="RefSeq" id="XP_017552157.1">
    <property type="nucleotide sequence ID" value="XM_017696668.2"/>
</dbReference>
<dbReference type="Ensembl" id="ENSPNAT00000004016.2">
    <property type="protein sequence ID" value="ENSPNAP00000006181.1"/>
    <property type="gene ID" value="ENSPNAG00000002160.2"/>
</dbReference>
<sequence length="1045" mass="115885">MEVEHTNPSSHPEDANQAGDNERGNWYRRLRLRKSSASSLAVKSTTEEEKVVIKPLKMPSQNEPQAHQGVNSSSSKLTFTCSDCKDNTKYSPPDLLNHFSVFHGGKGDPPVFPCDICSFATPEFTILQQHRMKHKQCRLTCDICNDNVLQTLSQLRKHCKTQHSLNGQYHCGKCSFSTKELKSFVHHSCPARTDLPIDSTEKSGIKPMNGELNGNHLAAAGGAPQKEELIKPIATDCRQGWRRKNWWKKKDVHPKHHSINAPDLKVLLTKPETQWTSSGFLPFSAAGLLDENGELLNPARTLEETQQFLERTVNSGKKWPVSLKGESELASQPCTGSKIKQYSIPLTGFRNSGQNKLPALMEKNNISVPPDCTTKVVGFKMMDGKKHLILKVIPSAKSDVSPDTGKEASPGLNPVEFSSELGNTITKKSLFHFCDDTSSSGQSKKLNEKLPEDSAAPQADTVYDCNQGRGAFAEISSEPPQQAVSGSEEDFNVASQKNTEKQLMSPHIMSHPHTMHHLNEVVANISVEISSLRKADIQTLNANIQDVEHTKKHTDSQEKAVEHLTENHPKLTTSQNDSGCHGDLASSFPSDLDSLEEGLQSQLSTPMCEEDRSSNVDLINIDKKSGEDSPVMQSPLLPLNEQKMVTMPSSAVLRSSTTQEKEAIFELNVINPTVVSLQKHTTEPPFNSPGEDGGLLFQDSGDEYTNNGDPRDAPVPLEQSCTTETVEEPNCLAILSLGDSCHNPDLYQTLEELPVTTINHLLDDPEVTSRGVAHQPGELGSLSAQHVGLQSPKAIPVAATAATEKNSTQSVCLPPANEPAMKRKRLGQPTTNDSQVPFSKFRRKLVQNSQDKNPPTSTPYWQPIPEAQERTLRLLPYKTSQPIKVPRLNQPVIVLNHPDTDIPEVANIMRIVHKHKGAVQKVVLSQGTLKALSELSCDTFRKSLGANCHSSHYRRAWPQVTVKERFILKLKLKRLCGSKYEVAPSASKTNRYQSTFRCWFCGRLFKNQEAWVGHGQRHLMEATRDWNKLFNGEGQRNSPDQSYFH</sequence>
<organism evidence="4 5">
    <name type="scientific">Pygocentrus nattereri</name>
    <name type="common">Red-bellied piranha</name>
    <dbReference type="NCBI Taxonomy" id="42514"/>
    <lineage>
        <taxon>Eukaryota</taxon>
        <taxon>Metazoa</taxon>
        <taxon>Chordata</taxon>
        <taxon>Craniata</taxon>
        <taxon>Vertebrata</taxon>
        <taxon>Euteleostomi</taxon>
        <taxon>Actinopterygii</taxon>
        <taxon>Neopterygii</taxon>
        <taxon>Teleostei</taxon>
        <taxon>Ostariophysi</taxon>
        <taxon>Characiformes</taxon>
        <taxon>Characoidei</taxon>
        <taxon>Pygocentrus</taxon>
    </lineage>
</organism>
<evidence type="ECO:0000259" key="3">
    <source>
        <dbReference type="PROSITE" id="PS50157"/>
    </source>
</evidence>
<feature type="region of interest" description="Disordered" evidence="2">
    <location>
        <begin position="438"/>
        <end position="460"/>
    </location>
</feature>
<dbReference type="PROSITE" id="PS00028">
    <property type="entry name" value="ZINC_FINGER_C2H2_1"/>
    <property type="match status" value="1"/>
</dbReference>
<feature type="compositionally biased region" description="Polar residues" evidence="2">
    <location>
        <begin position="1"/>
        <end position="10"/>
    </location>
</feature>
<feature type="region of interest" description="Disordered" evidence="2">
    <location>
        <begin position="683"/>
        <end position="711"/>
    </location>
</feature>
<keyword evidence="5" id="KW-1185">Reference proteome</keyword>
<accession>A0A3B4C5L8</accession>
<dbReference type="Proteomes" id="UP001501920">
    <property type="component" value="Chromosome 5"/>
</dbReference>
<reference evidence="4" key="3">
    <citation type="submission" date="2025-09" db="UniProtKB">
        <authorList>
            <consortium name="Ensembl"/>
        </authorList>
    </citation>
    <scope>IDENTIFICATION</scope>
</reference>
<evidence type="ECO:0000313" key="4">
    <source>
        <dbReference type="Ensembl" id="ENSPNAP00000006181.1"/>
    </source>
</evidence>
<evidence type="ECO:0000313" key="5">
    <source>
        <dbReference type="Proteomes" id="UP001501920"/>
    </source>
</evidence>
<evidence type="ECO:0000256" key="1">
    <source>
        <dbReference type="PROSITE-ProRule" id="PRU00042"/>
    </source>
</evidence>
<dbReference type="OMA" id="KYSCEMC"/>
<dbReference type="SMART" id="SM00355">
    <property type="entry name" value="ZnF_C2H2"/>
    <property type="match status" value="4"/>
</dbReference>
<proteinExistence type="predicted"/>
<dbReference type="OrthoDB" id="6778897at2759"/>
<dbReference type="RefSeq" id="XP_017552158.1">
    <property type="nucleotide sequence ID" value="XM_017696669.2"/>
</dbReference>
<feature type="domain" description="C2H2-type" evidence="3">
    <location>
        <begin position="996"/>
        <end position="1023"/>
    </location>
</feature>
<name>A0A3B4C5L8_PYGNA</name>
<dbReference type="InterPro" id="IPR013087">
    <property type="entry name" value="Znf_C2H2_type"/>
</dbReference>
<reference evidence="4" key="2">
    <citation type="submission" date="2025-08" db="UniProtKB">
        <authorList>
            <consortium name="Ensembl"/>
        </authorList>
    </citation>
    <scope>IDENTIFICATION</scope>
</reference>
<dbReference type="Gene3D" id="3.30.160.60">
    <property type="entry name" value="Classic Zinc Finger"/>
    <property type="match status" value="1"/>
</dbReference>